<comment type="function">
    <text evidence="11">Required for polymorphic O-glycosylation of the serine-rich repeat protein in this bacteria. Catalyzes the first step in glycosylation by transferring N-acetylglucosamine from UDP-GlcNAc to serine residues in the substrate protein. Part of the accessory SecA2/SecY2 system specifically required to export serine-rich repeat cell wall proteins usually encoded upstream in the same operon.</text>
</comment>
<evidence type="ECO:0000256" key="2">
    <source>
        <dbReference type="ARBA" id="ARBA00004922"/>
    </source>
</evidence>
<dbReference type="InterPro" id="IPR014267">
    <property type="entry name" value="GtfA"/>
</dbReference>
<dbReference type="PATRIC" id="fig|1423740.3.peg.92"/>
<dbReference type="EC" id="2.4.1.-" evidence="11"/>
<evidence type="ECO:0000256" key="9">
    <source>
        <dbReference type="ARBA" id="ARBA00023136"/>
    </source>
</evidence>
<dbReference type="InterPro" id="IPR054396">
    <property type="entry name" value="GtfA_EBD"/>
</dbReference>
<dbReference type="GO" id="GO:0000166">
    <property type="term" value="F:nucleotide binding"/>
    <property type="evidence" value="ECO:0007669"/>
    <property type="project" value="UniProtKB-KW"/>
</dbReference>
<feature type="binding site" evidence="11">
    <location>
        <begin position="384"/>
        <end position="385"/>
    </location>
    <ligand>
        <name>UDP</name>
        <dbReference type="ChEBI" id="CHEBI:58223"/>
    </ligand>
</feature>
<dbReference type="HAMAP" id="MF_01472">
    <property type="entry name" value="GtfA"/>
    <property type="match status" value="1"/>
</dbReference>
<feature type="domain" description="Glycosyl transferase family 1" evidence="12">
    <location>
        <begin position="313"/>
        <end position="457"/>
    </location>
</feature>
<reference evidence="14 15" key="1">
    <citation type="journal article" date="2015" name="Genome Announc.">
        <title>Expanding the biotechnology potential of lactobacilli through comparative genomics of 213 strains and associated genera.</title>
        <authorList>
            <person name="Sun Z."/>
            <person name="Harris H.M."/>
            <person name="McCann A."/>
            <person name="Guo C."/>
            <person name="Argimon S."/>
            <person name="Zhang W."/>
            <person name="Yang X."/>
            <person name="Jeffery I.B."/>
            <person name="Cooney J.C."/>
            <person name="Kagawa T.F."/>
            <person name="Liu W."/>
            <person name="Song Y."/>
            <person name="Salvetti E."/>
            <person name="Wrobel A."/>
            <person name="Rasinkangas P."/>
            <person name="Parkhill J."/>
            <person name="Rea M.C."/>
            <person name="O'Sullivan O."/>
            <person name="Ritari J."/>
            <person name="Douillard F.P."/>
            <person name="Paul Ross R."/>
            <person name="Yang R."/>
            <person name="Briner A.E."/>
            <person name="Felis G.E."/>
            <person name="de Vos W.M."/>
            <person name="Barrangou R."/>
            <person name="Klaenhammer T.R."/>
            <person name="Caufield P.W."/>
            <person name="Cui Y."/>
            <person name="Zhang H."/>
            <person name="O'Toole P.W."/>
        </authorList>
    </citation>
    <scope>NUCLEOTIDE SEQUENCE [LARGE SCALE GENOMIC DNA]</scope>
    <source>
        <strain evidence="14 15">DSM 15833</strain>
    </source>
</reference>
<dbReference type="GO" id="GO:0016757">
    <property type="term" value="F:glycosyltransferase activity"/>
    <property type="evidence" value="ECO:0007669"/>
    <property type="project" value="UniProtKB-UniRule"/>
</dbReference>
<keyword evidence="9 11" id="KW-0472">Membrane</keyword>
<evidence type="ECO:0000259" key="12">
    <source>
        <dbReference type="Pfam" id="PF00534"/>
    </source>
</evidence>
<dbReference type="Gene3D" id="3.40.50.2000">
    <property type="entry name" value="Glycogen Phosphorylase B"/>
    <property type="match status" value="2"/>
</dbReference>
<keyword evidence="4 11" id="KW-1003">Cell membrane</keyword>
<comment type="subunit">
    <text evidence="11">Forms a heterotetramer with 2 subunits each of GtfA and GtfB. Part of the accessory SecA2/SecY2 protein translocation apparatus.</text>
</comment>
<evidence type="ECO:0000313" key="14">
    <source>
        <dbReference type="EMBL" id="KRL80251.1"/>
    </source>
</evidence>
<dbReference type="InterPro" id="IPR001296">
    <property type="entry name" value="Glyco_trans_1"/>
</dbReference>
<evidence type="ECO:0000256" key="11">
    <source>
        <dbReference type="HAMAP-Rule" id="MF_01472"/>
    </source>
</evidence>
<sequence length="502" mass="58033">MTVYNFNLGIGWASSGVEYAQAYRAEAFRQEGIPARFIYTDLILYENLIHMTENIGIKAEEVIWLYTWFTDLKPSPTTFTLEDLLATLADKPVRQTRDGKVVRLYFEDSKRYATVYLKNETEDYVERVEYVDNNLLIRKDYYTYTRAFSEYYAPKDNAAHAYQRRFYNEDGSMAYEEICDEKGDSTFIFKDKIIYSKEELITLFVQSLNLTADDIVILDRETGQGQQVFEQHRPAKLGVVIHAEHYSENHVSDDYILWNNYYDYQFTNSDEVDFFIAATPVQQKIVQEQLKKYNGRDAKIYNIAVGNLDQLRRPQKKRKPYSLVSVSRLASEKHLNWVVEAVVKAKKTLPELTLDIYGKGGEEETLKKLITQLGAQDYIHLKGHQDVTEIYTQYQAYISGSTSEGFGLSLLEAIGSGLPIIGFDVPYGNQTFVDEGENGYLVESNANTQSKQRVQDLSERIVTLFTKDDIAAFQEHSYQKASEYLTANISRKWKQLVEEQVK</sequence>
<comment type="similarity">
    <text evidence="3 11">Belongs to the glycosyltransferase group 1 family. Glycosyltransferase 4 subfamily.</text>
</comment>
<dbReference type="GO" id="GO:0017122">
    <property type="term" value="C:protein N-acetylglucosaminyltransferase complex"/>
    <property type="evidence" value="ECO:0007669"/>
    <property type="project" value="UniProtKB-UniRule"/>
</dbReference>
<evidence type="ECO:0000256" key="6">
    <source>
        <dbReference type="ARBA" id="ARBA00022676"/>
    </source>
</evidence>
<dbReference type="Proteomes" id="UP000051048">
    <property type="component" value="Unassembled WGS sequence"/>
</dbReference>
<dbReference type="EMBL" id="AZFH01000067">
    <property type="protein sequence ID" value="KRL80251.1"/>
    <property type="molecule type" value="Genomic_DNA"/>
</dbReference>
<feature type="domain" description="GtfA extended beta-sheet meander" evidence="13">
    <location>
        <begin position="95"/>
        <end position="191"/>
    </location>
</feature>
<keyword evidence="7 11" id="KW-0808">Transferase</keyword>
<dbReference type="FunFam" id="3.40.50.2000:FF:000196">
    <property type="entry name" value="UDP-N-acetylglucosamine--peptide N-acetylglucosaminyltransferase GtfA subunit"/>
    <property type="match status" value="1"/>
</dbReference>
<accession>A0A0R1TSR8</accession>
<evidence type="ECO:0000259" key="13">
    <source>
        <dbReference type="Pfam" id="PF22145"/>
    </source>
</evidence>
<proteinExistence type="inferred from homology"/>
<comment type="caution">
    <text evidence="14">The sequence shown here is derived from an EMBL/GenBank/DDBJ whole genome shotgun (WGS) entry which is preliminary data.</text>
</comment>
<feature type="binding site" evidence="11">
    <location>
        <position position="242"/>
    </location>
    <ligand>
        <name>N-acetyl-D-glucosamine</name>
        <dbReference type="ChEBI" id="CHEBI:506227"/>
    </ligand>
</feature>
<dbReference type="NCBIfam" id="TIGR02918">
    <property type="entry name" value="accessory Sec system glycosyltransferase GtfA"/>
    <property type="match status" value="1"/>
</dbReference>
<dbReference type="CDD" id="cd04949">
    <property type="entry name" value="GT4_GtfA-like"/>
    <property type="match status" value="1"/>
</dbReference>
<evidence type="ECO:0000256" key="10">
    <source>
        <dbReference type="ARBA" id="ARBA00052053"/>
    </source>
</evidence>
<comment type="subcellular location">
    <subcellularLocation>
        <location evidence="1 11">Cell membrane</location>
        <topology evidence="1 11">Peripheral membrane protein</topology>
    </subcellularLocation>
    <subcellularLocation>
        <location evidence="11">Cytoplasm</location>
    </subcellularLocation>
    <text evidence="11">Cell membrane association requires GtfB.</text>
</comment>
<protein>
    <recommendedName>
        <fullName evidence="11">UDP-N-acetylglucosamine--peptide N-acetylglucosaminyltransferase GtfA subunit</fullName>
        <ecNumber evidence="11">2.4.1.-</ecNumber>
    </recommendedName>
    <alternativeName>
        <fullName evidence="11">Glycosyltransferase GtfA</fullName>
    </alternativeName>
</protein>
<dbReference type="GO" id="GO:0005737">
    <property type="term" value="C:cytoplasm"/>
    <property type="evidence" value="ECO:0007669"/>
    <property type="project" value="UniProtKB-SubCell"/>
</dbReference>
<dbReference type="Pfam" id="PF00534">
    <property type="entry name" value="Glycos_transf_1"/>
    <property type="match status" value="1"/>
</dbReference>
<keyword evidence="8 11" id="KW-0547">Nucleotide-binding</keyword>
<dbReference type="AlphaFoldDB" id="A0A0R1TSR8"/>
<gene>
    <name evidence="11" type="primary">gtfA</name>
    <name evidence="14" type="ORF">FC36_GL000087</name>
</gene>
<evidence type="ECO:0000256" key="7">
    <source>
        <dbReference type="ARBA" id="ARBA00022679"/>
    </source>
</evidence>
<dbReference type="RefSeq" id="WP_025020391.1">
    <property type="nucleotide sequence ID" value="NZ_AZFH01000067.1"/>
</dbReference>
<comment type="pathway">
    <text evidence="2 11">Protein modification; protein glycosylation.</text>
</comment>
<keyword evidence="6 11" id="KW-0328">Glycosyltransferase</keyword>
<dbReference type="GO" id="GO:0005886">
    <property type="term" value="C:plasma membrane"/>
    <property type="evidence" value="ECO:0007669"/>
    <property type="project" value="UniProtKB-SubCell"/>
</dbReference>
<evidence type="ECO:0000313" key="15">
    <source>
        <dbReference type="Proteomes" id="UP000051048"/>
    </source>
</evidence>
<feature type="binding site" evidence="11">
    <location>
        <begin position="404"/>
        <end position="407"/>
    </location>
    <ligand>
        <name>N-acetyl-D-glucosamine</name>
        <dbReference type="ChEBI" id="CHEBI:506227"/>
    </ligand>
</feature>
<evidence type="ECO:0000256" key="1">
    <source>
        <dbReference type="ARBA" id="ARBA00004202"/>
    </source>
</evidence>
<name>A0A0R1TSR8_9LACO</name>
<feature type="binding site" evidence="11">
    <location>
        <begin position="16"/>
        <end position="19"/>
    </location>
    <ligand>
        <name>UDP</name>
        <dbReference type="ChEBI" id="CHEBI:58223"/>
    </ligand>
</feature>
<evidence type="ECO:0000256" key="8">
    <source>
        <dbReference type="ARBA" id="ARBA00022741"/>
    </source>
</evidence>
<dbReference type="Pfam" id="PF22145">
    <property type="entry name" value="GtfA_EBD"/>
    <property type="match status" value="1"/>
</dbReference>
<evidence type="ECO:0000256" key="5">
    <source>
        <dbReference type="ARBA" id="ARBA00022490"/>
    </source>
</evidence>
<dbReference type="SUPFAM" id="SSF53756">
    <property type="entry name" value="UDP-Glycosyltransferase/glycogen phosphorylase"/>
    <property type="match status" value="1"/>
</dbReference>
<keyword evidence="5 11" id="KW-0963">Cytoplasm</keyword>
<dbReference type="UniPathway" id="UPA00378"/>
<organism evidence="14 15">
    <name type="scientific">Ligilactobacillus equi DSM 15833 = JCM 10991</name>
    <dbReference type="NCBI Taxonomy" id="1423740"/>
    <lineage>
        <taxon>Bacteria</taxon>
        <taxon>Bacillati</taxon>
        <taxon>Bacillota</taxon>
        <taxon>Bacilli</taxon>
        <taxon>Lactobacillales</taxon>
        <taxon>Lactobacillaceae</taxon>
        <taxon>Ligilactobacillus</taxon>
    </lineage>
</organism>
<dbReference type="OrthoDB" id="9765175at2"/>
<evidence type="ECO:0000256" key="3">
    <source>
        <dbReference type="ARBA" id="ARBA00009481"/>
    </source>
</evidence>
<dbReference type="PANTHER" id="PTHR12526">
    <property type="entry name" value="GLYCOSYLTRANSFERASE"/>
    <property type="match status" value="1"/>
</dbReference>
<comment type="catalytic activity">
    <reaction evidence="10 11">
        <text>L-seryl-[protein] + UDP-N-acetyl-alpha-D-glucosamine = 3-O-[N-acetyl-alpha-D-glucosaminyl]-L-seryl-[protein] + UDP + H(+)</text>
        <dbReference type="Rhea" id="RHEA:59872"/>
        <dbReference type="Rhea" id="RHEA-COMP:9863"/>
        <dbReference type="Rhea" id="RHEA-COMP:15471"/>
        <dbReference type="ChEBI" id="CHEBI:15378"/>
        <dbReference type="ChEBI" id="CHEBI:29999"/>
        <dbReference type="ChEBI" id="CHEBI:57705"/>
        <dbReference type="ChEBI" id="CHEBI:58223"/>
        <dbReference type="ChEBI" id="CHEBI:143279"/>
    </reaction>
</comment>
<dbReference type="STRING" id="1423740.FC36_GL000087"/>
<evidence type="ECO:0000256" key="4">
    <source>
        <dbReference type="ARBA" id="ARBA00022475"/>
    </source>
</evidence>
<dbReference type="PANTHER" id="PTHR12526:SF629">
    <property type="entry name" value="TEICHURONIC ACID BIOSYNTHESIS GLYCOSYLTRANSFERASE TUAH-RELATED"/>
    <property type="match status" value="1"/>
</dbReference>